<feature type="compositionally biased region" description="Polar residues" evidence="1">
    <location>
        <begin position="69"/>
        <end position="78"/>
    </location>
</feature>
<dbReference type="Pfam" id="PF12200">
    <property type="entry name" value="DUF3597"/>
    <property type="match status" value="1"/>
</dbReference>
<dbReference type="EMBL" id="CP000090">
    <property type="protein sequence ID" value="AAZ61314.1"/>
    <property type="molecule type" value="Genomic_DNA"/>
</dbReference>
<dbReference type="AlphaFoldDB" id="Q46ZW9"/>
<dbReference type="HOGENOM" id="CLU_114097_1_1_4"/>
<evidence type="ECO:0000313" key="3">
    <source>
        <dbReference type="EMBL" id="AAZ61314.1"/>
    </source>
</evidence>
<sequence>MSIFKDILNKLLHRGQSAQTQTQAQTGTATATPGTTPSATTGTTSPSASPQAPSAGAVPPAGSTAPSGTTASQQQPLSQVDVEAVMDKAANDSGQALSWRTSIVDTLKALGVDSSLEHRKALAKELNYSGDTNDSAAMNTWLHKRVMQELAANGGKLPKDLTD</sequence>
<dbReference type="InterPro" id="IPR022016">
    <property type="entry name" value="DUF3597"/>
</dbReference>
<feature type="compositionally biased region" description="Low complexity" evidence="1">
    <location>
        <begin position="15"/>
        <end position="68"/>
    </location>
</feature>
<gene>
    <name evidence="3" type="ordered locus">Reut_A1950</name>
</gene>
<dbReference type="KEGG" id="reu:Reut_A1950"/>
<feature type="domain" description="DUF3597" evidence="2">
    <location>
        <begin position="3"/>
        <end position="158"/>
    </location>
</feature>
<feature type="region of interest" description="Disordered" evidence="1">
    <location>
        <begin position="14"/>
        <end position="80"/>
    </location>
</feature>
<dbReference type="OrthoDB" id="5524840at2"/>
<protein>
    <recommendedName>
        <fullName evidence="2">DUF3597 domain-containing protein</fullName>
    </recommendedName>
</protein>
<organism evidence="3">
    <name type="scientific">Cupriavidus pinatubonensis (strain JMP 134 / LMG 1197)</name>
    <name type="common">Cupriavidus necator (strain JMP 134)</name>
    <dbReference type="NCBI Taxonomy" id="264198"/>
    <lineage>
        <taxon>Bacteria</taxon>
        <taxon>Pseudomonadati</taxon>
        <taxon>Pseudomonadota</taxon>
        <taxon>Betaproteobacteria</taxon>
        <taxon>Burkholderiales</taxon>
        <taxon>Burkholderiaceae</taxon>
        <taxon>Cupriavidus</taxon>
    </lineage>
</organism>
<name>Q46ZW9_CUPPJ</name>
<accession>Q46ZW9</accession>
<evidence type="ECO:0000256" key="1">
    <source>
        <dbReference type="SAM" id="MobiDB-lite"/>
    </source>
</evidence>
<proteinExistence type="predicted"/>
<dbReference type="eggNOG" id="ENOG5032RKY">
    <property type="taxonomic scope" value="Bacteria"/>
</dbReference>
<dbReference type="SUPFAM" id="SSF158634">
    <property type="entry name" value="RPA2825-like"/>
    <property type="match status" value="1"/>
</dbReference>
<dbReference type="STRING" id="264198.Reut_A1950"/>
<evidence type="ECO:0000259" key="2">
    <source>
        <dbReference type="Pfam" id="PF12200"/>
    </source>
</evidence>
<reference evidence="3" key="1">
    <citation type="submission" date="2005-08" db="EMBL/GenBank/DDBJ databases">
        <title>Complete sequence of Chromosome1 of Ralstonia eutropha JMP134.</title>
        <authorList>
            <person name="Copeland A."/>
            <person name="Lucas S."/>
            <person name="Lapidus A."/>
            <person name="Barry K."/>
            <person name="Detter J.C."/>
            <person name="Glavina T."/>
            <person name="Hammon N."/>
            <person name="Israni S."/>
            <person name="Pitluck S."/>
            <person name="Goltsman E."/>
            <person name="Martinez M."/>
            <person name="Schmutz J."/>
            <person name="Larimer F."/>
            <person name="Land M."/>
            <person name="Lykidis A."/>
            <person name="Richardson P."/>
        </authorList>
    </citation>
    <scope>NUCLEOTIDE SEQUENCE</scope>
    <source>
        <strain evidence="3">JMP134</strain>
    </source>
</reference>